<evidence type="ECO:0000313" key="11">
    <source>
        <dbReference type="EMBL" id="RDI75591.1"/>
    </source>
</evidence>
<comment type="similarity">
    <text evidence="9">Belongs to the TatA/E family.</text>
</comment>
<keyword evidence="12" id="KW-1185">Reference proteome</keyword>
<reference evidence="11 12" key="1">
    <citation type="submission" date="2018-07" db="EMBL/GenBank/DDBJ databases">
        <title>High-quality-draft genome sequence of Gaiella occulta.</title>
        <authorList>
            <person name="Severino R."/>
            <person name="Froufe H.J.C."/>
            <person name="Rainey F.A."/>
            <person name="Barroso C."/>
            <person name="Albuquerque L."/>
            <person name="Lobo-Da-Cunha A."/>
            <person name="Da Costa M.S."/>
            <person name="Egas C."/>
        </authorList>
    </citation>
    <scope>NUCLEOTIDE SEQUENCE [LARGE SCALE GENOMIC DNA]</scope>
    <source>
        <strain evidence="11 12">F2-233</strain>
    </source>
</reference>
<feature type="compositionally biased region" description="Low complexity" evidence="10">
    <location>
        <begin position="55"/>
        <end position="76"/>
    </location>
</feature>
<evidence type="ECO:0000256" key="1">
    <source>
        <dbReference type="ARBA" id="ARBA00004162"/>
    </source>
</evidence>
<dbReference type="HAMAP" id="MF_00236">
    <property type="entry name" value="TatA_E"/>
    <property type="match status" value="1"/>
</dbReference>
<reference evidence="12" key="2">
    <citation type="journal article" date="2019" name="MicrobiologyOpen">
        <title>High-quality draft genome sequence of Gaiella occulta isolated from a 150 meter deep mineral water borehole and comparison with the genome sequences of other deep-branching lineages of the phylum Actinobacteria.</title>
        <authorList>
            <person name="Severino R."/>
            <person name="Froufe H.J.C."/>
            <person name="Barroso C."/>
            <person name="Albuquerque L."/>
            <person name="Lobo-da-Cunha A."/>
            <person name="da Costa M.S."/>
            <person name="Egas C."/>
        </authorList>
    </citation>
    <scope>NUCLEOTIDE SEQUENCE [LARGE SCALE GENOMIC DNA]</scope>
    <source>
        <strain evidence="12">F2-233</strain>
    </source>
</reference>
<feature type="region of interest" description="Disordered" evidence="10">
    <location>
        <begin position="31"/>
        <end position="86"/>
    </location>
</feature>
<comment type="caution">
    <text evidence="11">The sequence shown here is derived from an EMBL/GenBank/DDBJ whole genome shotgun (WGS) entry which is preliminary data.</text>
</comment>
<feature type="transmembrane region" description="Helical" evidence="9">
    <location>
        <begin position="6"/>
        <end position="22"/>
    </location>
</feature>
<dbReference type="PANTHER" id="PTHR42982:SF1">
    <property type="entry name" value="SEC-INDEPENDENT PROTEIN TRANSLOCASE PROTEIN TATA"/>
    <property type="match status" value="1"/>
</dbReference>
<evidence type="ECO:0000256" key="4">
    <source>
        <dbReference type="ARBA" id="ARBA00022692"/>
    </source>
</evidence>
<comment type="subunit">
    <text evidence="9">The Tat system comprises two distinct complexes: a TatABC complex, containing multiple copies of TatA, TatB and TatC subunits, and a separate TatA complex, containing only TatA subunits. Substrates initially bind to the TatABC complex, which probably triggers association of the separate TatA complex to form the active translocon.</text>
</comment>
<keyword evidence="6 9" id="KW-1133">Transmembrane helix</keyword>
<evidence type="ECO:0000256" key="9">
    <source>
        <dbReference type="HAMAP-Rule" id="MF_00236"/>
    </source>
</evidence>
<evidence type="ECO:0000313" key="12">
    <source>
        <dbReference type="Proteomes" id="UP000254134"/>
    </source>
</evidence>
<keyword evidence="4 9" id="KW-0812">Transmembrane</keyword>
<dbReference type="GO" id="GO:0043953">
    <property type="term" value="P:protein transport by the Tat complex"/>
    <property type="evidence" value="ECO:0007669"/>
    <property type="project" value="UniProtKB-UniRule"/>
</dbReference>
<evidence type="ECO:0000256" key="2">
    <source>
        <dbReference type="ARBA" id="ARBA00022448"/>
    </source>
</evidence>
<evidence type="ECO:0000256" key="6">
    <source>
        <dbReference type="ARBA" id="ARBA00022989"/>
    </source>
</evidence>
<keyword evidence="7 9" id="KW-0811">Translocation</keyword>
<evidence type="ECO:0000256" key="3">
    <source>
        <dbReference type="ARBA" id="ARBA00022475"/>
    </source>
</evidence>
<dbReference type="OrthoDB" id="9800908at2"/>
<feature type="compositionally biased region" description="Basic and acidic residues" evidence="10">
    <location>
        <begin position="36"/>
        <end position="52"/>
    </location>
</feature>
<keyword evidence="2 9" id="KW-0813">Transport</keyword>
<dbReference type="GO" id="GO:0033281">
    <property type="term" value="C:TAT protein transport complex"/>
    <property type="evidence" value="ECO:0007669"/>
    <property type="project" value="UniProtKB-UniRule"/>
</dbReference>
<evidence type="ECO:0000256" key="8">
    <source>
        <dbReference type="ARBA" id="ARBA00023136"/>
    </source>
</evidence>
<dbReference type="InterPro" id="IPR006312">
    <property type="entry name" value="TatA/E"/>
</dbReference>
<keyword evidence="8 9" id="KW-0472">Membrane</keyword>
<protein>
    <recommendedName>
        <fullName evidence="9">Sec-independent protein translocase protein TatA</fullName>
    </recommendedName>
</protein>
<dbReference type="RefSeq" id="WP_114795105.1">
    <property type="nucleotide sequence ID" value="NZ_QQZY01000001.1"/>
</dbReference>
<dbReference type="PRINTS" id="PR01506">
    <property type="entry name" value="TATBPROTEIN"/>
</dbReference>
<gene>
    <name evidence="9" type="primary">tatA</name>
    <name evidence="11" type="ORF">Gocc_0010</name>
</gene>
<name>A0A7M2YZS7_9ACTN</name>
<dbReference type="PANTHER" id="PTHR42982">
    <property type="entry name" value="SEC-INDEPENDENT PROTEIN TRANSLOCASE PROTEIN TATA"/>
    <property type="match status" value="1"/>
</dbReference>
<dbReference type="NCBIfam" id="TIGR01411">
    <property type="entry name" value="tatAE"/>
    <property type="match status" value="1"/>
</dbReference>
<dbReference type="EMBL" id="QQZY01000001">
    <property type="protein sequence ID" value="RDI75591.1"/>
    <property type="molecule type" value="Genomic_DNA"/>
</dbReference>
<evidence type="ECO:0000256" key="5">
    <source>
        <dbReference type="ARBA" id="ARBA00022927"/>
    </source>
</evidence>
<dbReference type="AlphaFoldDB" id="A0A7M2YZS7"/>
<dbReference type="Proteomes" id="UP000254134">
    <property type="component" value="Unassembled WGS sequence"/>
</dbReference>
<keyword evidence="5 9" id="KW-0653">Protein transport</keyword>
<comment type="function">
    <text evidence="9">Part of the twin-arginine translocation (Tat) system that transports large folded proteins containing a characteristic twin-arginine motif in their signal peptide across membranes. TatA could form the protein-conducting channel of the Tat system.</text>
</comment>
<accession>A0A7M2YZS7</accession>
<evidence type="ECO:0000256" key="7">
    <source>
        <dbReference type="ARBA" id="ARBA00023010"/>
    </source>
</evidence>
<evidence type="ECO:0000256" key="10">
    <source>
        <dbReference type="SAM" id="MobiDB-lite"/>
    </source>
</evidence>
<proteinExistence type="inferred from homology"/>
<organism evidence="11 12">
    <name type="scientific">Gaiella occulta</name>
    <dbReference type="NCBI Taxonomy" id="1002870"/>
    <lineage>
        <taxon>Bacteria</taxon>
        <taxon>Bacillati</taxon>
        <taxon>Actinomycetota</taxon>
        <taxon>Thermoleophilia</taxon>
        <taxon>Gaiellales</taxon>
        <taxon>Gaiellaceae</taxon>
        <taxon>Gaiella</taxon>
    </lineage>
</organism>
<dbReference type="Gene3D" id="1.20.5.3310">
    <property type="match status" value="1"/>
</dbReference>
<dbReference type="Pfam" id="PF02416">
    <property type="entry name" value="TatA_B_E"/>
    <property type="match status" value="1"/>
</dbReference>
<dbReference type="InterPro" id="IPR003369">
    <property type="entry name" value="TatA/B/E"/>
</dbReference>
<comment type="subcellular location">
    <subcellularLocation>
        <location evidence="1 9">Cell membrane</location>
        <topology evidence="1 9">Single-pass membrane protein</topology>
    </subcellularLocation>
</comment>
<keyword evidence="3 9" id="KW-1003">Cell membrane</keyword>
<sequence length="86" mass="9377">MPFGIGIWELLILLLVLLLVFGPKRLPEMGRQLGKGMREFKDSVSGNDKNDDPYATELPPAEPAATAPDESPATTPSQPRERDSVS</sequence>
<dbReference type="GO" id="GO:0008320">
    <property type="term" value="F:protein transmembrane transporter activity"/>
    <property type="evidence" value="ECO:0007669"/>
    <property type="project" value="UniProtKB-UniRule"/>
</dbReference>